<evidence type="ECO:0000313" key="3">
    <source>
        <dbReference type="Proteomes" id="UP001321542"/>
    </source>
</evidence>
<feature type="domain" description="Thiopeptide-type bacteriocin biosynthesis" evidence="1">
    <location>
        <begin position="60"/>
        <end position="323"/>
    </location>
</feature>
<evidence type="ECO:0000259" key="1">
    <source>
        <dbReference type="Pfam" id="PF14028"/>
    </source>
</evidence>
<name>A0ABN5VNW6_9ACTN</name>
<reference evidence="2 3" key="1">
    <citation type="journal article" date="2010" name="ChemBioChem">
        <title>Cloning and characterization of the biosynthetic gene cluster of 16-membered macrolide antibiotic FD-891: involvement of a dual functional cytochrome P450 monooxygenase catalyzing epoxidation and hydroxylation.</title>
        <authorList>
            <person name="Kudo F."/>
            <person name="Motegi A."/>
            <person name="Mizoue K."/>
            <person name="Eguchi T."/>
        </authorList>
    </citation>
    <scope>NUCLEOTIDE SEQUENCE [LARGE SCALE GENOMIC DNA]</scope>
    <source>
        <strain evidence="2 3">A-8890</strain>
    </source>
</reference>
<dbReference type="RefSeq" id="WP_286255281.1">
    <property type="nucleotide sequence ID" value="NZ_AP018448.1"/>
</dbReference>
<reference evidence="2 3" key="2">
    <citation type="journal article" date="2023" name="ChemBioChem">
        <title>Acyltransferase Domain Exchange between Two Independent Type I Polyketide Synthases in the Same Producer Strain of Macrolide Antibiotics.</title>
        <authorList>
            <person name="Kudo F."/>
            <person name="Kishikawa K."/>
            <person name="Tsuboi K."/>
            <person name="Kido T."/>
            <person name="Usui T."/>
            <person name="Hashimoto J."/>
            <person name="Shin-Ya K."/>
            <person name="Miyanaga A."/>
            <person name="Eguchi T."/>
        </authorList>
    </citation>
    <scope>NUCLEOTIDE SEQUENCE [LARGE SCALE GENOMIC DNA]</scope>
    <source>
        <strain evidence="2 3">A-8890</strain>
    </source>
</reference>
<accession>A0ABN5VNW6</accession>
<organism evidence="2 3">
    <name type="scientific">Streptomyces graminofaciens</name>
    <dbReference type="NCBI Taxonomy" id="68212"/>
    <lineage>
        <taxon>Bacteria</taxon>
        <taxon>Bacillati</taxon>
        <taxon>Actinomycetota</taxon>
        <taxon>Actinomycetes</taxon>
        <taxon>Kitasatosporales</taxon>
        <taxon>Streptomycetaceae</taxon>
        <taxon>Streptomyces</taxon>
    </lineage>
</organism>
<proteinExistence type="predicted"/>
<dbReference type="Proteomes" id="UP001321542">
    <property type="component" value="Chromosome"/>
</dbReference>
<keyword evidence="3" id="KW-1185">Reference proteome</keyword>
<protein>
    <recommendedName>
        <fullName evidence="1">Thiopeptide-type bacteriocin biosynthesis domain-containing protein</fullName>
    </recommendedName>
</protein>
<dbReference type="InterPro" id="IPR023809">
    <property type="entry name" value="Thiopep_bacteriocin_synth_dom"/>
</dbReference>
<gene>
    <name evidence="2" type="ORF">SGFS_064340</name>
</gene>
<dbReference type="EMBL" id="AP018448">
    <property type="protein sequence ID" value="BBC35140.1"/>
    <property type="molecule type" value="Genomic_DNA"/>
</dbReference>
<sequence length="357" mass="38792">MNLPDSSTIEQAVLAVLTGTPPTEAASRAQTSPEHLLKATERYRDAGRAALGVGLEPSGWLQANIEFTDYSTAERAFHTYLLPLLRRAMDSGSIACWWFIRKRPSWRLRALPGPGSRADDLSRQIHELLDTVVSGGGAERWWPSPYEPETTAFGGPHGMDIAHDLFHTDSLGVLDYLHLMGRDGDEGGFLDAKATSLLLISLFLRAAGQEWSEQGDVWALVAATRPLPGDVPVDRVTAMTPVLKRLLTIDAAPALRAKGPLAPVADWFARMEHSGRALGHAGREGRLSLGTRGILARHIIFHWNRMGFTTRQQAVWARAAREAILGSQPRAVIAATEAKTRPTAPAAMTQQVPPSAG</sequence>
<dbReference type="NCBIfam" id="TIGR03891">
    <property type="entry name" value="thiopep_ocin"/>
    <property type="match status" value="1"/>
</dbReference>
<dbReference type="Pfam" id="PF14028">
    <property type="entry name" value="Lant_dehydr_C"/>
    <property type="match status" value="1"/>
</dbReference>
<evidence type="ECO:0000313" key="2">
    <source>
        <dbReference type="EMBL" id="BBC35140.1"/>
    </source>
</evidence>